<organism evidence="1 2">
    <name type="scientific">Shewanella benthica</name>
    <dbReference type="NCBI Taxonomy" id="43661"/>
    <lineage>
        <taxon>Bacteria</taxon>
        <taxon>Pseudomonadati</taxon>
        <taxon>Pseudomonadota</taxon>
        <taxon>Gammaproteobacteria</taxon>
        <taxon>Alteromonadales</taxon>
        <taxon>Shewanellaceae</taxon>
        <taxon>Shewanella</taxon>
    </lineage>
</organism>
<reference evidence="2" key="1">
    <citation type="submission" date="2018-06" db="EMBL/GenBank/DDBJ databases">
        <authorList>
            <person name="Cea G.-C."/>
            <person name="William W."/>
        </authorList>
    </citation>
    <scope>NUCLEOTIDE SEQUENCE [LARGE SCALE GENOMIC DNA]</scope>
    <source>
        <strain evidence="2">DB21MT-2</strain>
    </source>
</reference>
<dbReference type="EMBL" id="LS483452">
    <property type="protein sequence ID" value="SQH77211.1"/>
    <property type="molecule type" value="Genomic_DNA"/>
</dbReference>
<dbReference type="Proteomes" id="UP000250123">
    <property type="component" value="Chromosome SHEWBE"/>
</dbReference>
<evidence type="ECO:0000313" key="1">
    <source>
        <dbReference type="EMBL" id="SQH77211.1"/>
    </source>
</evidence>
<evidence type="ECO:0000313" key="2">
    <source>
        <dbReference type="Proteomes" id="UP000250123"/>
    </source>
</evidence>
<dbReference type="AlphaFoldDB" id="A0A330M4K6"/>
<proteinExistence type="predicted"/>
<gene>
    <name evidence="1" type="ORF">SHEWBE_3248</name>
</gene>
<name>A0A330M4K6_9GAMM</name>
<dbReference type="KEGG" id="sbk:SHEWBE_3248"/>
<sequence>MVVALPNLAGGVKFCAHVKETRFNKKPAQDAGFFVPNFE</sequence>
<accession>A0A330M4K6</accession>
<protein>
    <submittedName>
        <fullName evidence="1">Uncharacterized protein</fullName>
    </submittedName>
</protein>